<gene>
    <name evidence="1" type="ORF">QNI22_33380</name>
</gene>
<proteinExistence type="predicted"/>
<evidence type="ECO:0000313" key="2">
    <source>
        <dbReference type="Proteomes" id="UP001232063"/>
    </source>
</evidence>
<organism evidence="1 2">
    <name type="scientific">Xanthocytophaga agilis</name>
    <dbReference type="NCBI Taxonomy" id="3048010"/>
    <lineage>
        <taxon>Bacteria</taxon>
        <taxon>Pseudomonadati</taxon>
        <taxon>Bacteroidota</taxon>
        <taxon>Cytophagia</taxon>
        <taxon>Cytophagales</taxon>
        <taxon>Rhodocytophagaceae</taxon>
        <taxon>Xanthocytophaga</taxon>
    </lineage>
</organism>
<accession>A0AAE3R8G4</accession>
<dbReference type="Proteomes" id="UP001232063">
    <property type="component" value="Unassembled WGS sequence"/>
</dbReference>
<comment type="caution">
    <text evidence="1">The sequence shown here is derived from an EMBL/GenBank/DDBJ whole genome shotgun (WGS) entry which is preliminary data.</text>
</comment>
<keyword evidence="2" id="KW-1185">Reference proteome</keyword>
<dbReference type="RefSeq" id="WP_314517781.1">
    <property type="nucleotide sequence ID" value="NZ_JASJOU010000017.1"/>
</dbReference>
<reference evidence="1" key="1">
    <citation type="submission" date="2023-05" db="EMBL/GenBank/DDBJ databases">
        <authorList>
            <person name="Zhang X."/>
        </authorList>
    </citation>
    <scope>NUCLEOTIDE SEQUENCE</scope>
    <source>
        <strain evidence="1">BD1B2-1</strain>
    </source>
</reference>
<protein>
    <submittedName>
        <fullName evidence="1">Uncharacterized protein</fullName>
    </submittedName>
</protein>
<dbReference type="EMBL" id="JASJOU010000017">
    <property type="protein sequence ID" value="MDJ1505596.1"/>
    <property type="molecule type" value="Genomic_DNA"/>
</dbReference>
<evidence type="ECO:0000313" key="1">
    <source>
        <dbReference type="EMBL" id="MDJ1505596.1"/>
    </source>
</evidence>
<name>A0AAE3R8G4_9BACT</name>
<sequence length="46" mass="4618">MRVISAISACNRLSISAAIDCVIALPVSDEANQVGGQTIGTNGAMV</sequence>
<dbReference type="AlphaFoldDB" id="A0AAE3R8G4"/>